<dbReference type="EMBL" id="CADEAL010004338">
    <property type="protein sequence ID" value="CAB1457369.1"/>
    <property type="molecule type" value="Genomic_DNA"/>
</dbReference>
<evidence type="ECO:0000313" key="2">
    <source>
        <dbReference type="EMBL" id="CAB1457369.1"/>
    </source>
</evidence>
<feature type="compositionally biased region" description="Polar residues" evidence="1">
    <location>
        <begin position="122"/>
        <end position="131"/>
    </location>
</feature>
<feature type="compositionally biased region" description="Basic and acidic residues" evidence="1">
    <location>
        <begin position="1"/>
        <end position="16"/>
    </location>
</feature>
<feature type="compositionally biased region" description="Basic residues" evidence="1">
    <location>
        <begin position="17"/>
        <end position="28"/>
    </location>
</feature>
<keyword evidence="3" id="KW-1185">Reference proteome</keyword>
<organism evidence="2 3">
    <name type="scientific">Pleuronectes platessa</name>
    <name type="common">European plaice</name>
    <dbReference type="NCBI Taxonomy" id="8262"/>
    <lineage>
        <taxon>Eukaryota</taxon>
        <taxon>Metazoa</taxon>
        <taxon>Chordata</taxon>
        <taxon>Craniata</taxon>
        <taxon>Vertebrata</taxon>
        <taxon>Euteleostomi</taxon>
        <taxon>Actinopterygii</taxon>
        <taxon>Neopterygii</taxon>
        <taxon>Teleostei</taxon>
        <taxon>Neoteleostei</taxon>
        <taxon>Acanthomorphata</taxon>
        <taxon>Carangaria</taxon>
        <taxon>Pleuronectiformes</taxon>
        <taxon>Pleuronectoidei</taxon>
        <taxon>Pleuronectidae</taxon>
        <taxon>Pleuronectes</taxon>
    </lineage>
</organism>
<dbReference type="AlphaFoldDB" id="A0A9N7VUU2"/>
<evidence type="ECO:0000256" key="1">
    <source>
        <dbReference type="SAM" id="MobiDB-lite"/>
    </source>
</evidence>
<feature type="region of interest" description="Disordered" evidence="1">
    <location>
        <begin position="1"/>
        <end position="58"/>
    </location>
</feature>
<evidence type="ECO:0000313" key="3">
    <source>
        <dbReference type="Proteomes" id="UP001153269"/>
    </source>
</evidence>
<gene>
    <name evidence="2" type="ORF">PLEPLA_LOCUS45193</name>
</gene>
<accession>A0A9N7VUU2</accession>
<name>A0A9N7VUU2_PLEPL</name>
<protein>
    <submittedName>
        <fullName evidence="2">Uncharacterized protein</fullName>
    </submittedName>
</protein>
<feature type="region of interest" description="Disordered" evidence="1">
    <location>
        <begin position="114"/>
        <end position="135"/>
    </location>
</feature>
<proteinExistence type="predicted"/>
<reference evidence="2" key="1">
    <citation type="submission" date="2020-03" db="EMBL/GenBank/DDBJ databases">
        <authorList>
            <person name="Weist P."/>
        </authorList>
    </citation>
    <scope>NUCLEOTIDE SEQUENCE</scope>
</reference>
<dbReference type="Proteomes" id="UP001153269">
    <property type="component" value="Unassembled WGS sequence"/>
</dbReference>
<comment type="caution">
    <text evidence="2">The sequence shown here is derived from an EMBL/GenBank/DDBJ whole genome shotgun (WGS) entry which is preliminary data.</text>
</comment>
<sequence length="175" mass="19794">MANEPHEQKHAQIKRDFPRHRGRKRHIHLSSYQSLHKTPLSVVPKETHRGDEWEEGEADGDGRIGIYSFIRRTTEEEPQLIPGQLIVNRQVEASILRSDAEFKCTDTHRRWETNADAHGSYTPRQGETSLSAHPPPVKVTVHHQLKATGGKCQCLATVRLLPGAERSSTDAGCRR</sequence>